<dbReference type="Gene3D" id="1.20.1290.10">
    <property type="entry name" value="AhpD-like"/>
    <property type="match status" value="1"/>
</dbReference>
<proteinExistence type="predicted"/>
<dbReference type="EMBL" id="UINC01013673">
    <property type="protein sequence ID" value="SVA58913.1"/>
    <property type="molecule type" value="Genomic_DNA"/>
</dbReference>
<evidence type="ECO:0000313" key="1">
    <source>
        <dbReference type="EMBL" id="SVA58913.1"/>
    </source>
</evidence>
<dbReference type="PANTHER" id="PTHR35446">
    <property type="entry name" value="SI:CH211-175M2.5"/>
    <property type="match status" value="1"/>
</dbReference>
<dbReference type="InterPro" id="IPR029032">
    <property type="entry name" value="AhpD-like"/>
</dbReference>
<dbReference type="AlphaFoldDB" id="A0A381X3U3"/>
<organism evidence="1">
    <name type="scientific">marine metagenome</name>
    <dbReference type="NCBI Taxonomy" id="408172"/>
    <lineage>
        <taxon>unclassified sequences</taxon>
        <taxon>metagenomes</taxon>
        <taxon>ecological metagenomes</taxon>
    </lineage>
</organism>
<sequence>MSWIKTISYEKSSGYLKSLYDRIKDNNNNVDNIMTAHSLRPHSLEAHLRIYKNVLHHRDNVLPKWYLETIGLYVSLINKCSYCAQHHFEGIRRLLNNKEQCTALQTSLQTETPQTFFDGK</sequence>
<accession>A0A381X3U3</accession>
<gene>
    <name evidence="1" type="ORF">METZ01_LOCUS111767</name>
</gene>
<feature type="non-terminal residue" evidence="1">
    <location>
        <position position="120"/>
    </location>
</feature>
<protein>
    <submittedName>
        <fullName evidence="1">Uncharacterized protein</fullName>
    </submittedName>
</protein>
<name>A0A381X3U3_9ZZZZ</name>
<reference evidence="1" key="1">
    <citation type="submission" date="2018-05" db="EMBL/GenBank/DDBJ databases">
        <authorList>
            <person name="Lanie J.A."/>
            <person name="Ng W.-L."/>
            <person name="Kazmierczak K.M."/>
            <person name="Andrzejewski T.M."/>
            <person name="Davidsen T.M."/>
            <person name="Wayne K.J."/>
            <person name="Tettelin H."/>
            <person name="Glass J.I."/>
            <person name="Rusch D."/>
            <person name="Podicherti R."/>
            <person name="Tsui H.-C.T."/>
            <person name="Winkler M.E."/>
        </authorList>
    </citation>
    <scope>NUCLEOTIDE SEQUENCE</scope>
</reference>
<dbReference type="PANTHER" id="PTHR35446:SF2">
    <property type="entry name" value="CARBOXYMUCONOLACTONE DECARBOXYLASE-LIKE DOMAIN-CONTAINING PROTEIN"/>
    <property type="match status" value="1"/>
</dbReference>
<dbReference type="SUPFAM" id="SSF69118">
    <property type="entry name" value="AhpD-like"/>
    <property type="match status" value="1"/>
</dbReference>